<feature type="domain" description="SAM" evidence="9">
    <location>
        <begin position="796"/>
        <end position="862"/>
    </location>
</feature>
<dbReference type="InterPro" id="IPR037622">
    <property type="entry name" value="LIP-1_SAM_3"/>
</dbReference>
<proteinExistence type="inferred from homology"/>
<evidence type="ECO:0000256" key="2">
    <source>
        <dbReference type="ARBA" id="ARBA00007026"/>
    </source>
</evidence>
<evidence type="ECO:0000313" key="11">
    <source>
        <dbReference type="Proteomes" id="UP000694403"/>
    </source>
</evidence>
<feature type="compositionally biased region" description="Basic and acidic residues" evidence="8">
    <location>
        <begin position="149"/>
        <end position="158"/>
    </location>
</feature>
<feature type="region of interest" description="Disordered" evidence="8">
    <location>
        <begin position="135"/>
        <end position="158"/>
    </location>
</feature>
<feature type="coiled-coil region" evidence="7">
    <location>
        <begin position="9"/>
        <end position="43"/>
    </location>
</feature>
<evidence type="ECO:0000256" key="3">
    <source>
        <dbReference type="ARBA" id="ARBA00022490"/>
    </source>
</evidence>
<organism evidence="10 11">
    <name type="scientific">Chelydra serpentina</name>
    <name type="common">Snapping turtle</name>
    <name type="synonym">Testudo serpentina</name>
    <dbReference type="NCBI Taxonomy" id="8475"/>
    <lineage>
        <taxon>Eukaryota</taxon>
        <taxon>Metazoa</taxon>
        <taxon>Chordata</taxon>
        <taxon>Craniata</taxon>
        <taxon>Vertebrata</taxon>
        <taxon>Euteleostomi</taxon>
        <taxon>Archelosauria</taxon>
        <taxon>Testudinata</taxon>
        <taxon>Testudines</taxon>
        <taxon>Cryptodira</taxon>
        <taxon>Durocryptodira</taxon>
        <taxon>Americhelydia</taxon>
        <taxon>Chelydroidea</taxon>
        <taxon>Chelydridae</taxon>
        <taxon>Chelydra</taxon>
    </lineage>
</organism>
<keyword evidence="4" id="KW-0597">Phosphoprotein</keyword>
<dbReference type="Proteomes" id="UP000694403">
    <property type="component" value="Unplaced"/>
</dbReference>
<feature type="region of interest" description="Disordered" evidence="8">
    <location>
        <begin position="569"/>
        <end position="590"/>
    </location>
</feature>
<dbReference type="Ensembl" id="ENSCSRT00000029496.1">
    <property type="protein sequence ID" value="ENSCSRP00000028342.1"/>
    <property type="gene ID" value="ENSCSRG00000020810.1"/>
</dbReference>
<feature type="region of interest" description="Disordered" evidence="8">
    <location>
        <begin position="604"/>
        <end position="774"/>
    </location>
</feature>
<feature type="compositionally biased region" description="Basic and acidic residues" evidence="8">
    <location>
        <begin position="645"/>
        <end position="654"/>
    </location>
</feature>
<dbReference type="CDD" id="cd09565">
    <property type="entry name" value="SAM_liprin-alpha1_2_3_4_repeat2"/>
    <property type="match status" value="1"/>
</dbReference>
<dbReference type="InterPro" id="IPR013761">
    <property type="entry name" value="SAM/pointed_sf"/>
</dbReference>
<dbReference type="Pfam" id="PF07647">
    <property type="entry name" value="SAM_2"/>
    <property type="match status" value="1"/>
</dbReference>
<dbReference type="InterPro" id="IPR029515">
    <property type="entry name" value="Liprin"/>
</dbReference>
<evidence type="ECO:0000256" key="7">
    <source>
        <dbReference type="SAM" id="Coils"/>
    </source>
</evidence>
<dbReference type="GO" id="GO:0005737">
    <property type="term" value="C:cytoplasm"/>
    <property type="evidence" value="ECO:0007669"/>
    <property type="project" value="UniProtKB-SubCell"/>
</dbReference>
<feature type="coiled-coil region" evidence="7">
    <location>
        <begin position="381"/>
        <end position="429"/>
    </location>
</feature>
<dbReference type="Pfam" id="PF00536">
    <property type="entry name" value="SAM_1"/>
    <property type="match status" value="1"/>
</dbReference>
<feature type="domain" description="SAM" evidence="9">
    <location>
        <begin position="888"/>
        <end position="945"/>
    </location>
</feature>
<feature type="compositionally biased region" description="Low complexity" evidence="8">
    <location>
        <begin position="609"/>
        <end position="618"/>
    </location>
</feature>
<dbReference type="AlphaFoldDB" id="A0A8C3TF23"/>
<dbReference type="Gene3D" id="1.10.150.50">
    <property type="entry name" value="Transcription Factor, Ets-1"/>
    <property type="match status" value="3"/>
</dbReference>
<comment type="similarity">
    <text evidence="2">Belongs to the liprin family. Liprin-alpha subfamily.</text>
</comment>
<comment type="subcellular location">
    <subcellularLocation>
        <location evidence="1">Cytoplasm</location>
    </subcellularLocation>
</comment>
<dbReference type="InterPro" id="IPR057892">
    <property type="entry name" value="LIP-1_CC2"/>
</dbReference>
<feature type="coiled-coil region" evidence="7">
    <location>
        <begin position="178"/>
        <end position="355"/>
    </location>
</feature>
<dbReference type="CDD" id="cd09568">
    <property type="entry name" value="SAM_liprin-alpha1_2_3_4_repeat3"/>
    <property type="match status" value="1"/>
</dbReference>
<keyword evidence="6 7" id="KW-0175">Coiled coil</keyword>
<feature type="compositionally biased region" description="Basic and acidic residues" evidence="8">
    <location>
        <begin position="569"/>
        <end position="579"/>
    </location>
</feature>
<feature type="region of interest" description="Disordered" evidence="8">
    <location>
        <begin position="1085"/>
        <end position="1120"/>
    </location>
</feature>
<name>A0A8C3TF23_CHESE</name>
<dbReference type="SUPFAM" id="SSF47769">
    <property type="entry name" value="SAM/Pointed domain"/>
    <property type="match status" value="3"/>
</dbReference>
<dbReference type="PROSITE" id="PS50105">
    <property type="entry name" value="SAM_DOMAIN"/>
    <property type="match status" value="3"/>
</dbReference>
<feature type="compositionally biased region" description="Low complexity" evidence="8">
    <location>
        <begin position="1086"/>
        <end position="1097"/>
    </location>
</feature>
<evidence type="ECO:0000256" key="6">
    <source>
        <dbReference type="ARBA" id="ARBA00023054"/>
    </source>
</evidence>
<keyword evidence="3" id="KW-0963">Cytoplasm</keyword>
<dbReference type="GO" id="GO:0050808">
    <property type="term" value="P:synapse organization"/>
    <property type="evidence" value="ECO:0007669"/>
    <property type="project" value="TreeGrafter"/>
</dbReference>
<accession>A0A8C3TF23</accession>
<dbReference type="InterPro" id="IPR001660">
    <property type="entry name" value="SAM"/>
</dbReference>
<dbReference type="GO" id="GO:0048786">
    <property type="term" value="C:presynaptic active zone"/>
    <property type="evidence" value="ECO:0007669"/>
    <property type="project" value="TreeGrafter"/>
</dbReference>
<dbReference type="FunFam" id="1.10.150.50:FF:000003">
    <property type="entry name" value="liprin-alpha-2 isoform X1"/>
    <property type="match status" value="1"/>
</dbReference>
<dbReference type="CDD" id="cd09562">
    <property type="entry name" value="SAM_liprin-alpha1_2_3_4_repeat1"/>
    <property type="match status" value="1"/>
</dbReference>
<sequence>EFAALTKELNVCREQLLEREEEIAELKAERNNTRLLLEHLECLVSRHERSLRMTVVKRQAQSPAGVSSEVEVLKALKSLFEHHKALDEKVRERLRVALERCSLLEEELGTTHKELMILKEQNNQKRTLTDGVLDINHDQENTPSTNGKRSSDGSSSHDEDLAKLIELQEIIDKQTNEQGQMKERLTALSSRVTELEEDLDTARKDLIKSEEMNTKLQRDVREAMAQKEDMEERITTLEKRYLAAQREATSVHDLNDKLENEIANKDSMHRQSEDKNRQLQERLELAEQKLQQTLRKAETLPEVEAELAQRVAALSKAEERHGNIEERLRQMEAQLEEKNQELQRARQREKMNEEHNKRLSDTVDKLLSESNERLQLHLKERMAALEDKNSLIREVENVKKQVEDLQHEKDQLVLNIEAMRDENDQMRIRATSLHHSRPHLGSVPDFRYPMTPLTVADSHTDPYSTSSVLRRPQKGRLAALRDEPSKVQTLNEQDWERAQQASVLANVAQAFESDVDVSDGEDDRETIFSSVDLLSPSGQADAQTLAMMLQEQLDAINKEIRLIQEEKENTEQRAEEIESRVGSGSLDNNGRFRSMNSIPLPFIGASLAGSSPPGSGRSTPRRIPHSPAREVDRLGIMTLSPVSGEEVRDDKTTIKCETSPPSSPRSLHLDRVHKGALHTLSHEDIRDIRNSTGSQDGQVSNPSSSNSSQDSLHKAPKKKGIKSSIGRLFGKKEKGRPGQTSKESLGQVGLAETDNSSQDALGLSKLGGQAEKNRKLQKKHELLEEARRQGLPFAQWDGPTVVVWLELWVGMPAWYVAACRANVKSGAIMSALSDTEIQREIGISNPLHRLKLRLAIQEIMSLTSPSAPPTSRTTLAYGDMNHEWIGNEWLPSLGLPQYRSYFMECLVDARMLDHLTKKDLRGQLKMVDSFHRNSFQCGIMCLRKLNYDRKELERRREESQNEIKDVLVWSNDRMIRWVLSIGLKEYANNLIESGVHGALVALEETFDFNALALLLQIPTQNTQARAVLEREFNNLLVMGTDRRFDEDDDKSFRRAPSWRKKFRPKDIRGLAAGSAETLPANFRVTSSMSSPSMQPKKMQIDGNVSGTQRLDSTTVRTYSC</sequence>
<dbReference type="PANTHER" id="PTHR12587:SF15">
    <property type="entry name" value="LIPRIN-ALPHA-1"/>
    <property type="match status" value="1"/>
</dbReference>
<dbReference type="PANTHER" id="PTHR12587">
    <property type="entry name" value="LAR INTERACTING PROTEIN LIP -RELATED PROTEIN"/>
    <property type="match status" value="1"/>
</dbReference>
<feature type="compositionally biased region" description="Polar residues" evidence="8">
    <location>
        <begin position="1102"/>
        <end position="1120"/>
    </location>
</feature>
<evidence type="ECO:0000313" key="10">
    <source>
        <dbReference type="Ensembl" id="ENSCSRP00000028342.1"/>
    </source>
</evidence>
<dbReference type="InterPro" id="IPR037621">
    <property type="entry name" value="LIP-1_SAM_2"/>
</dbReference>
<reference evidence="10" key="1">
    <citation type="submission" date="2025-08" db="UniProtKB">
        <authorList>
            <consortium name="Ensembl"/>
        </authorList>
    </citation>
    <scope>IDENTIFICATION</scope>
</reference>
<protein>
    <submittedName>
        <fullName evidence="10">PTPRF interacting protein alpha 1</fullName>
    </submittedName>
</protein>
<dbReference type="Pfam" id="PF25526">
    <property type="entry name" value="LIP-1"/>
    <property type="match status" value="1"/>
</dbReference>
<evidence type="ECO:0000256" key="8">
    <source>
        <dbReference type="SAM" id="MobiDB-lite"/>
    </source>
</evidence>
<reference evidence="10" key="2">
    <citation type="submission" date="2025-09" db="UniProtKB">
        <authorList>
            <consortium name="Ensembl"/>
        </authorList>
    </citation>
    <scope>IDENTIFICATION</scope>
</reference>
<evidence type="ECO:0000259" key="9">
    <source>
        <dbReference type="PROSITE" id="PS50105"/>
    </source>
</evidence>
<evidence type="ECO:0000256" key="5">
    <source>
        <dbReference type="ARBA" id="ARBA00022737"/>
    </source>
</evidence>
<feature type="compositionally biased region" description="Polar residues" evidence="8">
    <location>
        <begin position="690"/>
        <end position="699"/>
    </location>
</feature>
<evidence type="ECO:0000256" key="4">
    <source>
        <dbReference type="ARBA" id="ARBA00022553"/>
    </source>
</evidence>
<feature type="domain" description="SAM" evidence="9">
    <location>
        <begin position="969"/>
        <end position="1038"/>
    </location>
</feature>
<dbReference type="InterPro" id="IPR037620">
    <property type="entry name" value="LIP-1_SAM_1"/>
</dbReference>
<feature type="compositionally biased region" description="Basic and acidic residues" evidence="8">
    <location>
        <begin position="680"/>
        <end position="689"/>
    </location>
</feature>
<keyword evidence="11" id="KW-1185">Reference proteome</keyword>
<dbReference type="SMART" id="SM00454">
    <property type="entry name" value="SAM"/>
    <property type="match status" value="3"/>
</dbReference>
<evidence type="ECO:0000256" key="1">
    <source>
        <dbReference type="ARBA" id="ARBA00004496"/>
    </source>
</evidence>
<dbReference type="FunFam" id="1.10.150.50:FF:000004">
    <property type="entry name" value="PTPRF interacting protein alpha 1"/>
    <property type="match status" value="1"/>
</dbReference>
<keyword evidence="5" id="KW-0677">Repeat</keyword>